<evidence type="ECO:0000313" key="2">
    <source>
        <dbReference type="EMBL" id="AWI34039.1"/>
    </source>
</evidence>
<dbReference type="EMBL" id="CP021886">
    <property type="protein sequence ID" value="AWI34039.1"/>
    <property type="molecule type" value="Genomic_DNA"/>
</dbReference>
<gene>
    <name evidence="2" type="ORF">CDV25_04065</name>
</gene>
<reference evidence="2 3" key="1">
    <citation type="submission" date="2017-06" db="EMBL/GenBank/DDBJ databases">
        <title>Complete genome of Helicobacter apodemus.</title>
        <authorList>
            <person name="Cho S."/>
        </authorList>
    </citation>
    <scope>NUCLEOTIDE SEQUENCE [LARGE SCALE GENOMIC DNA]</scope>
    <source>
        <strain evidence="3">SNUVETPUB-15-01</strain>
    </source>
</reference>
<dbReference type="Proteomes" id="UP000244890">
    <property type="component" value="Chromosome"/>
</dbReference>
<protein>
    <submittedName>
        <fullName evidence="2">Uncharacterized protein</fullName>
    </submittedName>
</protein>
<feature type="transmembrane region" description="Helical" evidence="1">
    <location>
        <begin position="6"/>
        <end position="31"/>
    </location>
</feature>
<dbReference type="AlphaFoldDB" id="A0A2U8FCU7"/>
<proteinExistence type="predicted"/>
<dbReference type="KEGG" id="had:CDV25_04065"/>
<keyword evidence="1" id="KW-0812">Transmembrane</keyword>
<organism evidence="2 3">
    <name type="scientific">Helicobacter apodemus</name>
    <dbReference type="NCBI Taxonomy" id="135569"/>
    <lineage>
        <taxon>Bacteria</taxon>
        <taxon>Pseudomonadati</taxon>
        <taxon>Campylobacterota</taxon>
        <taxon>Epsilonproteobacteria</taxon>
        <taxon>Campylobacterales</taxon>
        <taxon>Helicobacteraceae</taxon>
        <taxon>Helicobacter</taxon>
    </lineage>
</organism>
<dbReference type="OrthoDB" id="5324795at2"/>
<keyword evidence="1" id="KW-0472">Membrane</keyword>
<keyword evidence="1" id="KW-1133">Transmembrane helix</keyword>
<accession>A0A2U8FCU7</accession>
<sequence length="148" mass="17347">MYSLDFYIFIWCLLFIALLPFMILCIIFVIYEKIKNSLEYQKNREAKFRNIDYLISVLKGTPSTEVTQEVLDAFTTHFMPFGDISKESKEYQGRMDFISAFALCSSIDIDNVVRHREEFVKSNPNFKKEIETAIGSALKTRESEKKKK</sequence>
<name>A0A2U8FCU7_9HELI</name>
<evidence type="ECO:0000256" key="1">
    <source>
        <dbReference type="SAM" id="Phobius"/>
    </source>
</evidence>
<evidence type="ECO:0000313" key="3">
    <source>
        <dbReference type="Proteomes" id="UP000244890"/>
    </source>
</evidence>
<dbReference type="RefSeq" id="WP_108910891.1">
    <property type="nucleotide sequence ID" value="NZ_CP021886.1"/>
</dbReference>